<dbReference type="Gene3D" id="3.90.550.10">
    <property type="entry name" value="Spore Coat Polysaccharide Biosynthesis Protein SpsA, Chain A"/>
    <property type="match status" value="1"/>
</dbReference>
<sequence>MPKVSVIIPNYNHSKYLVQRIESILDQTYQDFEIIILDDCSTDQSRSIIEGYRLNPKVTEIIYNEQNSGSTFKQWEKGISIAHGELIWIAESDDWCDPIILEELISGFDKDENCIFSYCQSYCIQNVNTISWQSQHPYLSEIVEGHVFIKNYMLKNNSVFNASMVLWKKEVYKSIPKDFTDYKFCGDWLFWIELARHGTIHISGKLLNYFRKHDQDVSGKATKSGLNYKEILTVLNRIYRDQLITDADYNNAFKYHLKAYWKDRNALEPLISKQIEQLFKNPASQKTNYYKAVLSAIWYNRKDHDH</sequence>
<proteinExistence type="predicted"/>
<keyword evidence="3" id="KW-1185">Reference proteome</keyword>
<dbReference type="CDD" id="cd00761">
    <property type="entry name" value="Glyco_tranf_GTA_type"/>
    <property type="match status" value="1"/>
</dbReference>
<dbReference type="InterPro" id="IPR029044">
    <property type="entry name" value="Nucleotide-diphossugar_trans"/>
</dbReference>
<dbReference type="EMBL" id="SNYC01000004">
    <property type="protein sequence ID" value="TDQ09364.1"/>
    <property type="molecule type" value="Genomic_DNA"/>
</dbReference>
<dbReference type="RefSeq" id="WP_166664848.1">
    <property type="nucleotide sequence ID" value="NZ_SNYC01000004.1"/>
</dbReference>
<dbReference type="PANTHER" id="PTHR22916:SF3">
    <property type="entry name" value="UDP-GLCNAC:BETAGAL BETA-1,3-N-ACETYLGLUCOSAMINYLTRANSFERASE-LIKE PROTEIN 1"/>
    <property type="match status" value="1"/>
</dbReference>
<dbReference type="GO" id="GO:0016758">
    <property type="term" value="F:hexosyltransferase activity"/>
    <property type="evidence" value="ECO:0007669"/>
    <property type="project" value="UniProtKB-ARBA"/>
</dbReference>
<evidence type="ECO:0000313" key="3">
    <source>
        <dbReference type="Proteomes" id="UP000295620"/>
    </source>
</evidence>
<dbReference type="AlphaFoldDB" id="A0A4R6SXI8"/>
<evidence type="ECO:0000313" key="2">
    <source>
        <dbReference type="EMBL" id="TDQ09364.1"/>
    </source>
</evidence>
<evidence type="ECO:0000259" key="1">
    <source>
        <dbReference type="Pfam" id="PF00535"/>
    </source>
</evidence>
<dbReference type="PANTHER" id="PTHR22916">
    <property type="entry name" value="GLYCOSYLTRANSFERASE"/>
    <property type="match status" value="1"/>
</dbReference>
<keyword evidence="2" id="KW-0808">Transferase</keyword>
<accession>A0A4R6SXI8</accession>
<organism evidence="2 3">
    <name type="scientific">Pedobacter metabolipauper</name>
    <dbReference type="NCBI Taxonomy" id="425513"/>
    <lineage>
        <taxon>Bacteria</taxon>
        <taxon>Pseudomonadati</taxon>
        <taxon>Bacteroidota</taxon>
        <taxon>Sphingobacteriia</taxon>
        <taxon>Sphingobacteriales</taxon>
        <taxon>Sphingobacteriaceae</taxon>
        <taxon>Pedobacter</taxon>
    </lineage>
</organism>
<dbReference type="Proteomes" id="UP000295620">
    <property type="component" value="Unassembled WGS sequence"/>
</dbReference>
<reference evidence="2 3" key="1">
    <citation type="submission" date="2019-03" db="EMBL/GenBank/DDBJ databases">
        <title>Genomic Encyclopedia of Archaeal and Bacterial Type Strains, Phase II (KMG-II): from individual species to whole genera.</title>
        <authorList>
            <person name="Goeker M."/>
        </authorList>
    </citation>
    <scope>NUCLEOTIDE SEQUENCE [LARGE SCALE GENOMIC DNA]</scope>
    <source>
        <strain evidence="2 3">DSM 19035</strain>
    </source>
</reference>
<gene>
    <name evidence="2" type="ORF">ATK78_1518</name>
</gene>
<protein>
    <submittedName>
        <fullName evidence="2">Glycosyltransferase involved in cell wall biosynthesis</fullName>
    </submittedName>
</protein>
<comment type="caution">
    <text evidence="2">The sequence shown here is derived from an EMBL/GenBank/DDBJ whole genome shotgun (WGS) entry which is preliminary data.</text>
</comment>
<feature type="domain" description="Glycosyltransferase 2-like" evidence="1">
    <location>
        <begin position="5"/>
        <end position="161"/>
    </location>
</feature>
<dbReference type="InterPro" id="IPR001173">
    <property type="entry name" value="Glyco_trans_2-like"/>
</dbReference>
<dbReference type="Pfam" id="PF00535">
    <property type="entry name" value="Glycos_transf_2"/>
    <property type="match status" value="1"/>
</dbReference>
<name>A0A4R6SXI8_9SPHI</name>
<dbReference type="SUPFAM" id="SSF53448">
    <property type="entry name" value="Nucleotide-diphospho-sugar transferases"/>
    <property type="match status" value="1"/>
</dbReference>